<protein>
    <recommendedName>
        <fullName evidence="2">histidine kinase</fullName>
        <ecNumber evidence="2">2.7.13.3</ecNumber>
    </recommendedName>
</protein>
<evidence type="ECO:0000313" key="7">
    <source>
        <dbReference type="EMBL" id="SHJ31245.1"/>
    </source>
</evidence>
<dbReference type="InterPro" id="IPR035965">
    <property type="entry name" value="PAS-like_dom_sf"/>
</dbReference>
<dbReference type="SUPFAM" id="SSF47384">
    <property type="entry name" value="Homodimeric domain of signal transducing histidine kinase"/>
    <property type="match status" value="1"/>
</dbReference>
<dbReference type="Pfam" id="PF00512">
    <property type="entry name" value="HisKA"/>
    <property type="match status" value="1"/>
</dbReference>
<reference evidence="7 8" key="1">
    <citation type="submission" date="2016-11" db="EMBL/GenBank/DDBJ databases">
        <authorList>
            <person name="Jaros S."/>
            <person name="Januszkiewicz K."/>
            <person name="Wedrychowicz H."/>
        </authorList>
    </citation>
    <scope>NUCLEOTIDE SEQUENCE [LARGE SCALE GENOMIC DNA]</scope>
    <source>
        <strain evidence="7 8">DSM 5091</strain>
    </source>
</reference>
<dbReference type="SUPFAM" id="SSF55785">
    <property type="entry name" value="PYP-like sensor domain (PAS domain)"/>
    <property type="match status" value="1"/>
</dbReference>
<dbReference type="PRINTS" id="PR00344">
    <property type="entry name" value="BCTRLSENSOR"/>
</dbReference>
<evidence type="ECO:0000256" key="4">
    <source>
        <dbReference type="SAM" id="Phobius"/>
    </source>
</evidence>
<evidence type="ECO:0000259" key="5">
    <source>
        <dbReference type="PROSITE" id="PS50109"/>
    </source>
</evidence>
<dbReference type="SMART" id="SM00387">
    <property type="entry name" value="HATPase_c"/>
    <property type="match status" value="1"/>
</dbReference>
<dbReference type="PANTHER" id="PTHR43065:SF42">
    <property type="entry name" value="TWO-COMPONENT SENSOR PPRA"/>
    <property type="match status" value="1"/>
</dbReference>
<dbReference type="AlphaFoldDB" id="A0A1M6IA25"/>
<dbReference type="OrthoDB" id="5291281at2"/>
<dbReference type="Pfam" id="PF04392">
    <property type="entry name" value="ABC_sub_bind"/>
    <property type="match status" value="1"/>
</dbReference>
<comment type="catalytic activity">
    <reaction evidence="1">
        <text>ATP + protein L-histidine = ADP + protein N-phospho-L-histidine.</text>
        <dbReference type="EC" id="2.7.13.3"/>
    </reaction>
</comment>
<dbReference type="InterPro" id="IPR000700">
    <property type="entry name" value="PAS-assoc_C"/>
</dbReference>
<dbReference type="InterPro" id="IPR003594">
    <property type="entry name" value="HATPase_dom"/>
</dbReference>
<dbReference type="Gene3D" id="3.30.565.10">
    <property type="entry name" value="Histidine kinase-like ATPase, C-terminal domain"/>
    <property type="match status" value="1"/>
</dbReference>
<dbReference type="SMART" id="SM00388">
    <property type="entry name" value="HisKA"/>
    <property type="match status" value="1"/>
</dbReference>
<accession>A0A1M6IA25</accession>
<evidence type="ECO:0000313" key="8">
    <source>
        <dbReference type="Proteomes" id="UP000184171"/>
    </source>
</evidence>
<keyword evidence="4" id="KW-0812">Transmembrane</keyword>
<gene>
    <name evidence="7" type="ORF">SAMN02745165_02078</name>
</gene>
<dbReference type="Gene3D" id="3.40.50.2300">
    <property type="match status" value="2"/>
</dbReference>
<evidence type="ECO:0000256" key="3">
    <source>
        <dbReference type="ARBA" id="ARBA00022553"/>
    </source>
</evidence>
<dbReference type="Proteomes" id="UP000184171">
    <property type="component" value="Unassembled WGS sequence"/>
</dbReference>
<dbReference type="Gene3D" id="1.10.287.130">
    <property type="match status" value="1"/>
</dbReference>
<dbReference type="InterPro" id="IPR036097">
    <property type="entry name" value="HisK_dim/P_sf"/>
</dbReference>
<dbReference type="Gene3D" id="3.30.450.20">
    <property type="entry name" value="PAS domain"/>
    <property type="match status" value="1"/>
</dbReference>
<evidence type="ECO:0000256" key="2">
    <source>
        <dbReference type="ARBA" id="ARBA00012438"/>
    </source>
</evidence>
<organism evidence="7 8">
    <name type="scientific">Malonomonas rubra DSM 5091</name>
    <dbReference type="NCBI Taxonomy" id="1122189"/>
    <lineage>
        <taxon>Bacteria</taxon>
        <taxon>Pseudomonadati</taxon>
        <taxon>Thermodesulfobacteriota</taxon>
        <taxon>Desulfuromonadia</taxon>
        <taxon>Desulfuromonadales</taxon>
        <taxon>Geopsychrobacteraceae</taxon>
        <taxon>Malonomonas</taxon>
    </lineage>
</organism>
<dbReference type="PANTHER" id="PTHR43065">
    <property type="entry name" value="SENSOR HISTIDINE KINASE"/>
    <property type="match status" value="1"/>
</dbReference>
<dbReference type="PROSITE" id="PS50113">
    <property type="entry name" value="PAC"/>
    <property type="match status" value="1"/>
</dbReference>
<feature type="domain" description="PAC" evidence="6">
    <location>
        <begin position="453"/>
        <end position="503"/>
    </location>
</feature>
<dbReference type="SUPFAM" id="SSF55874">
    <property type="entry name" value="ATPase domain of HSP90 chaperone/DNA topoisomerase II/histidine kinase"/>
    <property type="match status" value="1"/>
</dbReference>
<dbReference type="RefSeq" id="WP_072908578.1">
    <property type="nucleotide sequence ID" value="NZ_FQZT01000006.1"/>
</dbReference>
<keyword evidence="4" id="KW-0472">Membrane</keyword>
<dbReference type="EMBL" id="FQZT01000006">
    <property type="protein sequence ID" value="SHJ31245.1"/>
    <property type="molecule type" value="Genomic_DNA"/>
</dbReference>
<dbReference type="CDD" id="cd00082">
    <property type="entry name" value="HisKA"/>
    <property type="match status" value="1"/>
</dbReference>
<dbReference type="STRING" id="1122189.SAMN02745165_02078"/>
<evidence type="ECO:0000256" key="1">
    <source>
        <dbReference type="ARBA" id="ARBA00000085"/>
    </source>
</evidence>
<evidence type="ECO:0000259" key="6">
    <source>
        <dbReference type="PROSITE" id="PS50113"/>
    </source>
</evidence>
<dbReference type="PROSITE" id="PS50109">
    <property type="entry name" value="HIS_KIN"/>
    <property type="match status" value="1"/>
</dbReference>
<dbReference type="EC" id="2.7.13.3" evidence="2"/>
<dbReference type="Pfam" id="PF02518">
    <property type="entry name" value="HATPase_c"/>
    <property type="match status" value="1"/>
</dbReference>
<keyword evidence="3" id="KW-0597">Phosphoprotein</keyword>
<dbReference type="InterPro" id="IPR005467">
    <property type="entry name" value="His_kinase_dom"/>
</dbReference>
<feature type="transmembrane region" description="Helical" evidence="4">
    <location>
        <begin position="347"/>
        <end position="370"/>
    </location>
</feature>
<dbReference type="InterPro" id="IPR007487">
    <property type="entry name" value="ABC_transpt-TYRBP-like"/>
</dbReference>
<dbReference type="CDD" id="cd00075">
    <property type="entry name" value="HATPase"/>
    <property type="match status" value="1"/>
</dbReference>
<sequence length="758" mass="84421">MSFVRYTLLTILILLTGLMTAYANHATPHLQVGSNNKHVLILHSYHPGLPSTDEVMSGLQKTLLETPLPPNFHVEYMDTKRHPDSDYFNHVLDAILHYKLQGKSFDLLIVSGNEALHFALEHRVDLFIDTPIVFTAIESFPPELLVGQDMLTGVIQDPDYQGMFELAARLHPEAKRAILIGRDTGYSSALVTEKLRKLTQELNLFEFEFWNNCDHGTLPHRLQQLDPQTLIFINGLYTDENGNLPCVLDSEHHNRPIYSPLELYFNRGTVGGPLTNDRQQGTLAGELALKILSGDDPNSLPIIRPKQQPPRFDSLMLKQFGIEEKLLPSNATFINQPQQTYPLSKNLLYGIIGSLLAAVAIIFLLSTNYIKRTRAEQQYKQLSQQFQIILNGIPDNLTLISPDMKVIWSNKGGGDYINRQIGTEEGEYCCKLLYNNSALCENCPAIDTLASGENAEATITSPDGQVLEAKAFPIKDENGNVTSAILLASDVTEKNRLRDEAIRASRLASLGELAAGVAHEINNPNALIKLNAELLKKTFDGIMPILEERYEQQGDFSLGGLHYSDLNEEMPYLFEEMLEGTQRIKHIVNDLKDFSRNDTPDHNDQIDLNELVQTSVRLLNNTIKKSSDHFSTHYATSLPSFKGSFQRIEQVVVNLIVNACQSLNSKDKAVWVTTKYDPIAQRAILQVTDEGIGITADHLEHITEPFFTTKRKEGGTGLGLSVANRIISDHGGELTFSSREGHGTTVTMSLPAGQTGAV</sequence>
<dbReference type="InterPro" id="IPR004358">
    <property type="entry name" value="Sig_transdc_His_kin-like_C"/>
</dbReference>
<dbReference type="GO" id="GO:0000155">
    <property type="term" value="F:phosphorelay sensor kinase activity"/>
    <property type="evidence" value="ECO:0007669"/>
    <property type="project" value="InterPro"/>
</dbReference>
<keyword evidence="8" id="KW-1185">Reference proteome</keyword>
<proteinExistence type="predicted"/>
<feature type="domain" description="Histidine kinase" evidence="5">
    <location>
        <begin position="516"/>
        <end position="754"/>
    </location>
</feature>
<name>A0A1M6IA25_MALRU</name>
<dbReference type="InterPro" id="IPR003661">
    <property type="entry name" value="HisK_dim/P_dom"/>
</dbReference>
<keyword evidence="4" id="KW-1133">Transmembrane helix</keyword>
<dbReference type="InterPro" id="IPR036890">
    <property type="entry name" value="HATPase_C_sf"/>
</dbReference>